<evidence type="ECO:0000259" key="2">
    <source>
        <dbReference type="Pfam" id="PF02517"/>
    </source>
</evidence>
<keyword evidence="3" id="KW-0645">Protease</keyword>
<keyword evidence="1" id="KW-1133">Transmembrane helix</keyword>
<keyword evidence="4" id="KW-1185">Reference proteome</keyword>
<dbReference type="OrthoDB" id="9782250at2"/>
<dbReference type="GO" id="GO:0080120">
    <property type="term" value="P:CAAX-box protein maturation"/>
    <property type="evidence" value="ECO:0007669"/>
    <property type="project" value="UniProtKB-ARBA"/>
</dbReference>
<name>A0A1S1V581_9FIRM</name>
<organism evidence="3 4">
    <name type="scientific">Andreesenia angusta</name>
    <dbReference type="NCBI Taxonomy" id="39480"/>
    <lineage>
        <taxon>Bacteria</taxon>
        <taxon>Bacillati</taxon>
        <taxon>Bacillota</taxon>
        <taxon>Tissierellia</taxon>
        <taxon>Tissierellales</taxon>
        <taxon>Gottschalkiaceae</taxon>
        <taxon>Andreesenia</taxon>
    </lineage>
</organism>
<dbReference type="PANTHER" id="PTHR36435:SF1">
    <property type="entry name" value="CAAX AMINO TERMINAL PROTEASE FAMILY PROTEIN"/>
    <property type="match status" value="1"/>
</dbReference>
<protein>
    <submittedName>
        <fullName evidence="3">CAAX amino terminal protease self-immunity</fullName>
    </submittedName>
</protein>
<feature type="transmembrane region" description="Helical" evidence="1">
    <location>
        <begin position="84"/>
        <end position="109"/>
    </location>
</feature>
<sequence>MTRKATVSFAWVFFYLTVYMSLQLGYSFLSKLLEQFGMQPESGVGSTIIMAGITAVLVYIAILRLRDKSFLNECRFRAISGRHLATSAVLGISGLAVSSLLLAGLSMFLDSAYLEHMENMELILKGNKFIVFASVGIAAPIVEEVIFRGLIFRELEKVMSIKATVVVQALLFGIYHFNVAQGIYTVFLGIVLGLSLAWTRSIWAPIVIHMVNNSVSYAFSFLSDKNEVVLSVVGLVLMLALILFPVLMRYLYKTRVDRRFTAHRN</sequence>
<proteinExistence type="predicted"/>
<dbReference type="AlphaFoldDB" id="A0A1S1V581"/>
<reference evidence="3 4" key="1">
    <citation type="submission" date="2016-09" db="EMBL/GenBank/DDBJ databases">
        <title>Genome sequence of Eubacterium angustum.</title>
        <authorList>
            <person name="Poehlein A."/>
            <person name="Daniel R."/>
        </authorList>
    </citation>
    <scope>NUCLEOTIDE SEQUENCE [LARGE SCALE GENOMIC DNA]</scope>
    <source>
        <strain evidence="3 4">DSM 1989</strain>
    </source>
</reference>
<keyword evidence="3" id="KW-0378">Hydrolase</keyword>
<evidence type="ECO:0000313" key="4">
    <source>
        <dbReference type="Proteomes" id="UP000180254"/>
    </source>
</evidence>
<dbReference type="STRING" id="39480.EUAN_19640"/>
<keyword evidence="1" id="KW-0472">Membrane</keyword>
<feature type="transmembrane region" description="Helical" evidence="1">
    <location>
        <begin position="129"/>
        <end position="147"/>
    </location>
</feature>
<dbReference type="Proteomes" id="UP000180254">
    <property type="component" value="Unassembled WGS sequence"/>
</dbReference>
<feature type="domain" description="CAAX prenyl protease 2/Lysostaphin resistance protein A-like" evidence="2">
    <location>
        <begin position="128"/>
        <end position="214"/>
    </location>
</feature>
<dbReference type="RefSeq" id="WP_071064080.1">
    <property type="nucleotide sequence ID" value="NZ_MKIE01000009.1"/>
</dbReference>
<feature type="transmembrane region" description="Helical" evidence="1">
    <location>
        <begin position="44"/>
        <end position="63"/>
    </location>
</feature>
<dbReference type="Pfam" id="PF02517">
    <property type="entry name" value="Rce1-like"/>
    <property type="match status" value="1"/>
</dbReference>
<dbReference type="GO" id="GO:0006508">
    <property type="term" value="P:proteolysis"/>
    <property type="evidence" value="ECO:0007669"/>
    <property type="project" value="UniProtKB-KW"/>
</dbReference>
<accession>A0A1S1V581</accession>
<comment type="caution">
    <text evidence="3">The sequence shown here is derived from an EMBL/GenBank/DDBJ whole genome shotgun (WGS) entry which is preliminary data.</text>
</comment>
<keyword evidence="1" id="KW-0812">Transmembrane</keyword>
<feature type="transmembrane region" description="Helical" evidence="1">
    <location>
        <begin position="7"/>
        <end position="29"/>
    </location>
</feature>
<dbReference type="InterPro" id="IPR052710">
    <property type="entry name" value="CAAX_protease"/>
</dbReference>
<dbReference type="InterPro" id="IPR003675">
    <property type="entry name" value="Rce1/LyrA-like_dom"/>
</dbReference>
<feature type="transmembrane region" description="Helical" evidence="1">
    <location>
        <begin position="183"/>
        <end position="199"/>
    </location>
</feature>
<feature type="transmembrane region" description="Helical" evidence="1">
    <location>
        <begin position="228"/>
        <end position="252"/>
    </location>
</feature>
<gene>
    <name evidence="3" type="ORF">EUAN_19640</name>
</gene>
<evidence type="ECO:0000313" key="3">
    <source>
        <dbReference type="EMBL" id="OHW61644.1"/>
    </source>
</evidence>
<dbReference type="PANTHER" id="PTHR36435">
    <property type="entry name" value="SLR1288 PROTEIN"/>
    <property type="match status" value="1"/>
</dbReference>
<dbReference type="GO" id="GO:0004175">
    <property type="term" value="F:endopeptidase activity"/>
    <property type="evidence" value="ECO:0007669"/>
    <property type="project" value="UniProtKB-ARBA"/>
</dbReference>
<evidence type="ECO:0000256" key="1">
    <source>
        <dbReference type="SAM" id="Phobius"/>
    </source>
</evidence>
<dbReference type="EMBL" id="MKIE01000009">
    <property type="protein sequence ID" value="OHW61644.1"/>
    <property type="molecule type" value="Genomic_DNA"/>
</dbReference>